<dbReference type="GO" id="GO:0016787">
    <property type="term" value="F:hydrolase activity"/>
    <property type="evidence" value="ECO:0007669"/>
    <property type="project" value="InterPro"/>
</dbReference>
<evidence type="ECO:0000313" key="2">
    <source>
        <dbReference type="EMBL" id="KAJ9608173.1"/>
    </source>
</evidence>
<dbReference type="PANTHER" id="PTHR17630">
    <property type="entry name" value="DIENELACTONE HYDROLASE"/>
    <property type="match status" value="1"/>
</dbReference>
<organism evidence="2 3">
    <name type="scientific">Cladophialophora chaetospira</name>
    <dbReference type="NCBI Taxonomy" id="386627"/>
    <lineage>
        <taxon>Eukaryota</taxon>
        <taxon>Fungi</taxon>
        <taxon>Dikarya</taxon>
        <taxon>Ascomycota</taxon>
        <taxon>Pezizomycotina</taxon>
        <taxon>Eurotiomycetes</taxon>
        <taxon>Chaetothyriomycetidae</taxon>
        <taxon>Chaetothyriales</taxon>
        <taxon>Herpotrichiellaceae</taxon>
        <taxon>Cladophialophora</taxon>
    </lineage>
</organism>
<dbReference type="AlphaFoldDB" id="A0AA39CHD5"/>
<dbReference type="InterPro" id="IPR002925">
    <property type="entry name" value="Dienelactn_hydro"/>
</dbReference>
<name>A0AA39CHD5_9EURO</name>
<dbReference type="EMBL" id="JAPDRK010000010">
    <property type="protein sequence ID" value="KAJ9608173.1"/>
    <property type="molecule type" value="Genomic_DNA"/>
</dbReference>
<dbReference type="Proteomes" id="UP001172673">
    <property type="component" value="Unassembled WGS sequence"/>
</dbReference>
<accession>A0AA39CHD5</accession>
<dbReference type="SUPFAM" id="SSF53474">
    <property type="entry name" value="alpha/beta-Hydrolases"/>
    <property type="match status" value="1"/>
</dbReference>
<dbReference type="Pfam" id="PF01738">
    <property type="entry name" value="DLH"/>
    <property type="match status" value="1"/>
</dbReference>
<proteinExistence type="predicted"/>
<sequence>MGDCCLKGFQWEGEPKGKESVLANRSCYVTGSKSDAGIMVIHDLFGWTLRNIRVLADHYADEVGATVYVPDFFGGEVLPADILKKDPSGWKELNLPAFIARNTKAIRTPEILECARILRSRYKYTGAIGFCFGGWAVFRLGARDNGERLVDCISTAHPTWLTKEEIKNVGVPVQILAPEHDGEFTPELKAFANSTIPTLGVAYDYQYFPGLEHVFAVRGDLNKPAEREGLERAKNVAVFWFRQWLR</sequence>
<feature type="domain" description="Dienelactone hydrolase" evidence="1">
    <location>
        <begin position="30"/>
        <end position="243"/>
    </location>
</feature>
<dbReference type="Gene3D" id="3.40.50.1820">
    <property type="entry name" value="alpha/beta hydrolase"/>
    <property type="match status" value="1"/>
</dbReference>
<gene>
    <name evidence="2" type="ORF">H2200_007161</name>
</gene>
<keyword evidence="3" id="KW-1185">Reference proteome</keyword>
<evidence type="ECO:0000313" key="3">
    <source>
        <dbReference type="Proteomes" id="UP001172673"/>
    </source>
</evidence>
<reference evidence="2" key="1">
    <citation type="submission" date="2022-10" db="EMBL/GenBank/DDBJ databases">
        <title>Culturing micro-colonial fungi from biological soil crusts in the Mojave desert and describing Neophaeococcomyces mojavensis, and introducing the new genera and species Taxawa tesnikishii.</title>
        <authorList>
            <person name="Kurbessoian T."/>
            <person name="Stajich J.E."/>
        </authorList>
    </citation>
    <scope>NUCLEOTIDE SEQUENCE</scope>
    <source>
        <strain evidence="2">TK_41</strain>
    </source>
</reference>
<protein>
    <recommendedName>
        <fullName evidence="1">Dienelactone hydrolase domain-containing protein</fullName>
    </recommendedName>
</protein>
<dbReference type="PANTHER" id="PTHR17630:SF55">
    <property type="entry name" value="DIENELACTONE HYDROLASE FAMILY PROTEIN (AFU_ORTHOLOGUE AFUA_1G01900)"/>
    <property type="match status" value="1"/>
</dbReference>
<comment type="caution">
    <text evidence="2">The sequence shown here is derived from an EMBL/GenBank/DDBJ whole genome shotgun (WGS) entry which is preliminary data.</text>
</comment>
<evidence type="ECO:0000259" key="1">
    <source>
        <dbReference type="Pfam" id="PF01738"/>
    </source>
</evidence>
<dbReference type="InterPro" id="IPR029058">
    <property type="entry name" value="AB_hydrolase_fold"/>
</dbReference>